<dbReference type="EMBL" id="JAFBCV010000003">
    <property type="protein sequence ID" value="MBM7837947.1"/>
    <property type="molecule type" value="Genomic_DNA"/>
</dbReference>
<comment type="caution">
    <text evidence="3">The sequence shown here is derived from an EMBL/GenBank/DDBJ whole genome shotgun (WGS) entry which is preliminary data.</text>
</comment>
<organism evidence="3 4">
    <name type="scientific">Shouchella xiaoxiensis</name>
    <dbReference type="NCBI Taxonomy" id="766895"/>
    <lineage>
        <taxon>Bacteria</taxon>
        <taxon>Bacillati</taxon>
        <taxon>Bacillota</taxon>
        <taxon>Bacilli</taxon>
        <taxon>Bacillales</taxon>
        <taxon>Bacillaceae</taxon>
        <taxon>Shouchella</taxon>
    </lineage>
</organism>
<evidence type="ECO:0000256" key="1">
    <source>
        <dbReference type="ARBA" id="ARBA00005254"/>
    </source>
</evidence>
<dbReference type="CDD" id="cd06558">
    <property type="entry name" value="crotonase-like"/>
    <property type="match status" value="1"/>
</dbReference>
<evidence type="ECO:0000313" key="3">
    <source>
        <dbReference type="EMBL" id="MBM7837947.1"/>
    </source>
</evidence>
<sequence length="261" mass="28489">MNLKTNLIQVEGEQICKLTLNRPDAANAMSSELLDHLASACQELMHRDDVHVVIISSSGEKSFCAGADLKERAKMSQEQARKAVKRIGEVIEMVANLPQPVIIEANGHAFGGGLELSLAGDIRVFSEDSLYGLTETSLAIIPGAGGTQRLPRLIGESRAKELIYTARRFNGKDALAYGICEYAVPHEEVAKTAMELALKISANGPIAVRAAKYAIESGRSLTLEEGLVQENIAYERTINTKDRMEGLTAFKEKRKPHYQGH</sequence>
<reference evidence="3" key="1">
    <citation type="submission" date="2021-01" db="EMBL/GenBank/DDBJ databases">
        <title>Genomic Encyclopedia of Type Strains, Phase IV (KMG-IV): sequencing the most valuable type-strain genomes for metagenomic binning, comparative biology and taxonomic classification.</title>
        <authorList>
            <person name="Goeker M."/>
        </authorList>
    </citation>
    <scope>NUCLEOTIDE SEQUENCE</scope>
    <source>
        <strain evidence="3">DSM 21943</strain>
    </source>
</reference>
<protein>
    <submittedName>
        <fullName evidence="3">Enoyl-CoA hydratase/carnithine racemase</fullName>
    </submittedName>
</protein>
<keyword evidence="4" id="KW-1185">Reference proteome</keyword>
<dbReference type="InterPro" id="IPR014748">
    <property type="entry name" value="Enoyl-CoA_hydra_C"/>
</dbReference>
<proteinExistence type="inferred from homology"/>
<dbReference type="SUPFAM" id="SSF52096">
    <property type="entry name" value="ClpP/crotonase"/>
    <property type="match status" value="1"/>
</dbReference>
<dbReference type="Gene3D" id="1.10.12.10">
    <property type="entry name" value="Lyase 2-enoyl-coa Hydratase, Chain A, domain 2"/>
    <property type="match status" value="1"/>
</dbReference>
<name>A0ABS2SR15_9BACI</name>
<evidence type="ECO:0000313" key="4">
    <source>
        <dbReference type="Proteomes" id="UP001179280"/>
    </source>
</evidence>
<evidence type="ECO:0000256" key="2">
    <source>
        <dbReference type="ARBA" id="ARBA00023239"/>
    </source>
</evidence>
<dbReference type="PANTHER" id="PTHR11941">
    <property type="entry name" value="ENOYL-COA HYDRATASE-RELATED"/>
    <property type="match status" value="1"/>
</dbReference>
<dbReference type="Gene3D" id="3.90.226.10">
    <property type="entry name" value="2-enoyl-CoA Hydratase, Chain A, domain 1"/>
    <property type="match status" value="1"/>
</dbReference>
<keyword evidence="2" id="KW-0456">Lyase</keyword>
<dbReference type="InterPro" id="IPR001753">
    <property type="entry name" value="Enoyl-CoA_hydra/iso"/>
</dbReference>
<dbReference type="Proteomes" id="UP001179280">
    <property type="component" value="Unassembled WGS sequence"/>
</dbReference>
<accession>A0ABS2SR15</accession>
<dbReference type="InterPro" id="IPR029045">
    <property type="entry name" value="ClpP/crotonase-like_dom_sf"/>
</dbReference>
<dbReference type="Pfam" id="PF00378">
    <property type="entry name" value="ECH_1"/>
    <property type="match status" value="1"/>
</dbReference>
<comment type="similarity">
    <text evidence="1">Belongs to the enoyl-CoA hydratase/isomerase family.</text>
</comment>
<dbReference type="PANTHER" id="PTHR11941:SF54">
    <property type="entry name" value="ENOYL-COA HYDRATASE, MITOCHONDRIAL"/>
    <property type="match status" value="1"/>
</dbReference>
<gene>
    <name evidence="3" type="ORF">JOC54_001178</name>
</gene>